<accession>A0ABN8XE78</accession>
<organism evidence="1 2">
    <name type="scientific">Candidatus Methylacidiphilum fumarolicum</name>
    <dbReference type="NCBI Taxonomy" id="591154"/>
    <lineage>
        <taxon>Bacteria</taxon>
        <taxon>Pseudomonadati</taxon>
        <taxon>Verrucomicrobiota</taxon>
        <taxon>Methylacidiphilae</taxon>
        <taxon>Methylacidiphilales</taxon>
        <taxon>Methylacidiphilaceae</taxon>
        <taxon>Methylacidiphilum (ex Ratnadevi et al. 2023)</taxon>
    </lineage>
</organism>
<keyword evidence="2" id="KW-1185">Reference proteome</keyword>
<dbReference type="EMBL" id="OX458932">
    <property type="protein sequence ID" value="CAI9084819.1"/>
    <property type="molecule type" value="Genomic_DNA"/>
</dbReference>
<reference evidence="1" key="1">
    <citation type="submission" date="2023-03" db="EMBL/GenBank/DDBJ databases">
        <authorList>
            <person name="Cremers G."/>
            <person name="Picone N."/>
        </authorList>
    </citation>
    <scope>NUCLEOTIDE SEQUENCE</scope>
    <source>
        <strain evidence="1">Sample_alias</strain>
    </source>
</reference>
<gene>
    <name evidence="1" type="ORF">MFUM_0427</name>
</gene>
<protein>
    <submittedName>
        <fullName evidence="1">Uncharacterized protein</fullName>
    </submittedName>
</protein>
<sequence>MDEAERQLRLSHLLATSISFSVGIMDEAERQLRHLLFL</sequence>
<name>A0ABN8XE78_9BACT</name>
<dbReference type="Proteomes" id="UP001161497">
    <property type="component" value="Chromosome"/>
</dbReference>
<proteinExistence type="predicted"/>
<evidence type="ECO:0000313" key="2">
    <source>
        <dbReference type="Proteomes" id="UP001161497"/>
    </source>
</evidence>
<evidence type="ECO:0000313" key="1">
    <source>
        <dbReference type="EMBL" id="CAI9084819.1"/>
    </source>
</evidence>